<dbReference type="InterPro" id="IPR036291">
    <property type="entry name" value="NAD(P)-bd_dom_sf"/>
</dbReference>
<evidence type="ECO:0000313" key="2">
    <source>
        <dbReference type="Proteomes" id="UP001172673"/>
    </source>
</evidence>
<dbReference type="PANTHER" id="PTHR14097:SF9">
    <property type="entry name" value="EPIMERASE, PUTATIVE (AFU_ORTHOLOGUE AFUA_8G07320)-RELATED"/>
    <property type="match status" value="1"/>
</dbReference>
<dbReference type="EMBL" id="JAPDRK010000011">
    <property type="protein sequence ID" value="KAJ9607600.1"/>
    <property type="molecule type" value="Genomic_DNA"/>
</dbReference>
<comment type="caution">
    <text evidence="1">The sequence shown here is derived from an EMBL/GenBank/DDBJ whole genome shotgun (WGS) entry which is preliminary data.</text>
</comment>
<sequence length="229" mass="25063">MKAILTGASGFIGGGVLEECLDHPDITSIVVLCRSPLSGPAALSTKVEIVVVEDFLNYSKPVLDELKDADFCIWSLGHRTNATASVEVGYTITFCEAVARLRSEAPARAKPFRMVYLSGLFATTDQNTPLWWKDAPRKAKGIAETKLLAFSGSQKQNNGPKWETYVVRPGGVLMKQWSWVTLIFGSWGLIPVDVLGRAMVATALRGDPEQRVFHAALVKKGEVELSKRK</sequence>
<protein>
    <recommendedName>
        <fullName evidence="3">NAD(P)-binding domain-containing protein</fullName>
    </recommendedName>
</protein>
<dbReference type="PANTHER" id="PTHR14097">
    <property type="entry name" value="OXIDOREDUCTASE HTATIP2"/>
    <property type="match status" value="1"/>
</dbReference>
<accession>A0AA39CGU3</accession>
<dbReference type="SUPFAM" id="SSF51735">
    <property type="entry name" value="NAD(P)-binding Rossmann-fold domains"/>
    <property type="match status" value="1"/>
</dbReference>
<evidence type="ECO:0008006" key="3">
    <source>
        <dbReference type="Google" id="ProtNLM"/>
    </source>
</evidence>
<name>A0AA39CGU3_9EURO</name>
<dbReference type="AlphaFoldDB" id="A0AA39CGU3"/>
<evidence type="ECO:0000313" key="1">
    <source>
        <dbReference type="EMBL" id="KAJ9607600.1"/>
    </source>
</evidence>
<dbReference type="Proteomes" id="UP001172673">
    <property type="component" value="Unassembled WGS sequence"/>
</dbReference>
<reference evidence="1" key="1">
    <citation type="submission" date="2022-10" db="EMBL/GenBank/DDBJ databases">
        <title>Culturing micro-colonial fungi from biological soil crusts in the Mojave desert and describing Neophaeococcomyces mojavensis, and introducing the new genera and species Taxawa tesnikishii.</title>
        <authorList>
            <person name="Kurbessoian T."/>
            <person name="Stajich J.E."/>
        </authorList>
    </citation>
    <scope>NUCLEOTIDE SEQUENCE</scope>
    <source>
        <strain evidence="1">TK_41</strain>
    </source>
</reference>
<organism evidence="1 2">
    <name type="scientific">Cladophialophora chaetospira</name>
    <dbReference type="NCBI Taxonomy" id="386627"/>
    <lineage>
        <taxon>Eukaryota</taxon>
        <taxon>Fungi</taxon>
        <taxon>Dikarya</taxon>
        <taxon>Ascomycota</taxon>
        <taxon>Pezizomycotina</taxon>
        <taxon>Eurotiomycetes</taxon>
        <taxon>Chaetothyriomycetidae</taxon>
        <taxon>Chaetothyriales</taxon>
        <taxon>Herpotrichiellaceae</taxon>
        <taxon>Cladophialophora</taxon>
    </lineage>
</organism>
<gene>
    <name evidence="1" type="ORF">H2200_007678</name>
</gene>
<proteinExistence type="predicted"/>
<dbReference type="Gene3D" id="3.40.50.720">
    <property type="entry name" value="NAD(P)-binding Rossmann-like Domain"/>
    <property type="match status" value="1"/>
</dbReference>
<keyword evidence="2" id="KW-1185">Reference proteome</keyword>